<gene>
    <name evidence="1" type="ORF">LCDPAC02_03130</name>
</gene>
<dbReference type="EMBL" id="MK500303">
    <property type="protein sequence ID" value="QBK85114.1"/>
    <property type="molecule type" value="Genomic_DNA"/>
</dbReference>
<name>A0A481YRM6_9VIRU</name>
<proteinExistence type="predicted"/>
<evidence type="ECO:0000313" key="1">
    <source>
        <dbReference type="EMBL" id="QBK85114.1"/>
    </source>
</evidence>
<organism evidence="1">
    <name type="scientific">Pithovirus LCDPAC02</name>
    <dbReference type="NCBI Taxonomy" id="2506601"/>
    <lineage>
        <taxon>Viruses</taxon>
        <taxon>Pithoviruses</taxon>
    </lineage>
</organism>
<sequence>MEIDYNELYVDAINILTRIMSSDYIKKHNISKHPFIKSFIDRFDFHEIVDIIYFDHGMEFDIEDLLIYIKIRTTSGVGERLKYIFFEFSNTETNEKYGNLKFKNNEILKLLCNFKEKIFNLTSSILDIKDGKLNIEINNDCKCPKFFEYEFECYCEDGCRCLLDYNSNCKCNCECYKRIYKEYQFYFLSNLELLNSFTSYVS</sequence>
<accession>A0A481YRM6</accession>
<reference evidence="1" key="1">
    <citation type="journal article" date="2019" name="MBio">
        <title>Virus Genomes from Deep Sea Sediments Expand the Ocean Megavirome and Support Independent Origins of Viral Gigantism.</title>
        <authorList>
            <person name="Backstrom D."/>
            <person name="Yutin N."/>
            <person name="Jorgensen S.L."/>
            <person name="Dharamshi J."/>
            <person name="Homa F."/>
            <person name="Zaremba-Niedwiedzka K."/>
            <person name="Spang A."/>
            <person name="Wolf Y.I."/>
            <person name="Koonin E.V."/>
            <person name="Ettema T.J."/>
        </authorList>
    </citation>
    <scope>NUCLEOTIDE SEQUENCE</scope>
</reference>
<protein>
    <submittedName>
        <fullName evidence="1">Uncharacterized protein</fullName>
    </submittedName>
</protein>